<dbReference type="InterPro" id="IPR014284">
    <property type="entry name" value="RNA_pol_sigma-70_dom"/>
</dbReference>
<dbReference type="RefSeq" id="WP_073119490.1">
    <property type="nucleotide sequence ID" value="NZ_BMEN01000002.1"/>
</dbReference>
<organism evidence="7 8">
    <name type="scientific">Wenyingzhuangia marina</name>
    <dbReference type="NCBI Taxonomy" id="1195760"/>
    <lineage>
        <taxon>Bacteria</taxon>
        <taxon>Pseudomonadati</taxon>
        <taxon>Bacteroidota</taxon>
        <taxon>Flavobacteriia</taxon>
        <taxon>Flavobacteriales</taxon>
        <taxon>Flavobacteriaceae</taxon>
        <taxon>Wenyingzhuangia</taxon>
    </lineage>
</organism>
<dbReference type="GO" id="GO:0006352">
    <property type="term" value="P:DNA-templated transcription initiation"/>
    <property type="evidence" value="ECO:0007669"/>
    <property type="project" value="InterPro"/>
</dbReference>
<evidence type="ECO:0000256" key="4">
    <source>
        <dbReference type="ARBA" id="ARBA00023163"/>
    </source>
</evidence>
<keyword evidence="4" id="KW-0804">Transcription</keyword>
<evidence type="ECO:0000256" key="3">
    <source>
        <dbReference type="ARBA" id="ARBA00023082"/>
    </source>
</evidence>
<dbReference type="PANTHER" id="PTHR43133">
    <property type="entry name" value="RNA POLYMERASE ECF-TYPE SIGMA FACTO"/>
    <property type="match status" value="1"/>
</dbReference>
<dbReference type="InterPro" id="IPR013325">
    <property type="entry name" value="RNA_pol_sigma_r2"/>
</dbReference>
<feature type="domain" description="RNA polymerase sigma-70 region 2" evidence="5">
    <location>
        <begin position="20"/>
        <end position="83"/>
    </location>
</feature>
<comment type="similarity">
    <text evidence="1">Belongs to the sigma-70 factor family. ECF subfamily.</text>
</comment>
<dbReference type="STRING" id="1195760.SAMN05444281_1292"/>
<dbReference type="InterPro" id="IPR014327">
    <property type="entry name" value="RNA_pol_sigma70_bacteroid"/>
</dbReference>
<accession>A0A1M5UJB2</accession>
<dbReference type="SUPFAM" id="SSF88946">
    <property type="entry name" value="Sigma2 domain of RNA polymerase sigma factors"/>
    <property type="match status" value="1"/>
</dbReference>
<dbReference type="OrthoDB" id="9772248at2"/>
<dbReference type="CDD" id="cd06171">
    <property type="entry name" value="Sigma70_r4"/>
    <property type="match status" value="1"/>
</dbReference>
<dbReference type="NCBIfam" id="TIGR02985">
    <property type="entry name" value="Sig70_bacteroi1"/>
    <property type="match status" value="1"/>
</dbReference>
<reference evidence="8" key="1">
    <citation type="submission" date="2016-11" db="EMBL/GenBank/DDBJ databases">
        <authorList>
            <person name="Varghese N."/>
            <person name="Submissions S."/>
        </authorList>
    </citation>
    <scope>NUCLEOTIDE SEQUENCE [LARGE SCALE GENOMIC DNA]</scope>
    <source>
        <strain evidence="8">DSM 100572</strain>
    </source>
</reference>
<gene>
    <name evidence="7" type="ORF">SAMN05444281_1292</name>
</gene>
<dbReference type="Pfam" id="PF04542">
    <property type="entry name" value="Sigma70_r2"/>
    <property type="match status" value="1"/>
</dbReference>
<dbReference type="InterPro" id="IPR039425">
    <property type="entry name" value="RNA_pol_sigma-70-like"/>
</dbReference>
<dbReference type="GO" id="GO:0003677">
    <property type="term" value="F:DNA binding"/>
    <property type="evidence" value="ECO:0007669"/>
    <property type="project" value="InterPro"/>
</dbReference>
<dbReference type="InterPro" id="IPR036388">
    <property type="entry name" value="WH-like_DNA-bd_sf"/>
</dbReference>
<evidence type="ECO:0000313" key="8">
    <source>
        <dbReference type="Proteomes" id="UP000184109"/>
    </source>
</evidence>
<keyword evidence="8" id="KW-1185">Reference proteome</keyword>
<dbReference type="Proteomes" id="UP000184109">
    <property type="component" value="Unassembled WGS sequence"/>
</dbReference>
<dbReference type="AlphaFoldDB" id="A0A1M5UJB2"/>
<dbReference type="InterPro" id="IPR007627">
    <property type="entry name" value="RNA_pol_sigma70_r2"/>
</dbReference>
<dbReference type="PANTHER" id="PTHR43133:SF46">
    <property type="entry name" value="RNA POLYMERASE SIGMA-70 FACTOR ECF SUBFAMILY"/>
    <property type="match status" value="1"/>
</dbReference>
<dbReference type="InterPro" id="IPR013324">
    <property type="entry name" value="RNA_pol_sigma_r3/r4-like"/>
</dbReference>
<evidence type="ECO:0000256" key="1">
    <source>
        <dbReference type="ARBA" id="ARBA00010641"/>
    </source>
</evidence>
<keyword evidence="3" id="KW-0731">Sigma factor</keyword>
<feature type="domain" description="RNA polymerase sigma factor 70 region 4 type 2" evidence="6">
    <location>
        <begin position="119"/>
        <end position="167"/>
    </location>
</feature>
<dbReference type="InterPro" id="IPR013249">
    <property type="entry name" value="RNA_pol_sigma70_r4_t2"/>
</dbReference>
<dbReference type="NCBIfam" id="TIGR02937">
    <property type="entry name" value="sigma70-ECF"/>
    <property type="match status" value="1"/>
</dbReference>
<evidence type="ECO:0000313" key="7">
    <source>
        <dbReference type="EMBL" id="SHH62916.1"/>
    </source>
</evidence>
<dbReference type="Gene3D" id="1.10.10.10">
    <property type="entry name" value="Winged helix-like DNA-binding domain superfamily/Winged helix DNA-binding domain"/>
    <property type="match status" value="1"/>
</dbReference>
<name>A0A1M5UJB2_9FLAO</name>
<dbReference type="Pfam" id="PF08281">
    <property type="entry name" value="Sigma70_r4_2"/>
    <property type="match status" value="1"/>
</dbReference>
<evidence type="ECO:0000256" key="2">
    <source>
        <dbReference type="ARBA" id="ARBA00023015"/>
    </source>
</evidence>
<protein>
    <submittedName>
        <fullName evidence="7">RNA polymerase sigma-70 factor, ECF subfamily</fullName>
    </submittedName>
</protein>
<dbReference type="SUPFAM" id="SSF88659">
    <property type="entry name" value="Sigma3 and sigma4 domains of RNA polymerase sigma factors"/>
    <property type="match status" value="1"/>
</dbReference>
<dbReference type="Gene3D" id="1.10.1740.10">
    <property type="match status" value="1"/>
</dbReference>
<evidence type="ECO:0000259" key="5">
    <source>
        <dbReference type="Pfam" id="PF04542"/>
    </source>
</evidence>
<keyword evidence="2" id="KW-0805">Transcription regulation</keyword>
<sequence length="185" mass="22125">MNLIIEEIKKGNKKVFKIFFDRHYGELVRHANGYLFNKDSSEDIVQEVFIYIWENADKLKIETSLRGYLFTMVRNRCFNFLKTLKITDNYEYLDFNVELITEYIFDSKDEDEKKIVYHQVLKIVDSLPEKMQLIVKLKFLQNYKYAEIASELEISVNTVKTQLRRAKTIITNSITVVLFLLEFHK</sequence>
<dbReference type="EMBL" id="FQXQ01000002">
    <property type="protein sequence ID" value="SHH62916.1"/>
    <property type="molecule type" value="Genomic_DNA"/>
</dbReference>
<dbReference type="GO" id="GO:0016987">
    <property type="term" value="F:sigma factor activity"/>
    <property type="evidence" value="ECO:0007669"/>
    <property type="project" value="UniProtKB-KW"/>
</dbReference>
<proteinExistence type="inferred from homology"/>
<evidence type="ECO:0000259" key="6">
    <source>
        <dbReference type="Pfam" id="PF08281"/>
    </source>
</evidence>